<dbReference type="Proteomes" id="UP000828251">
    <property type="component" value="Unassembled WGS sequence"/>
</dbReference>
<dbReference type="OrthoDB" id="1937804at2759"/>
<organism evidence="1 2">
    <name type="scientific">Gossypium stocksii</name>
    <dbReference type="NCBI Taxonomy" id="47602"/>
    <lineage>
        <taxon>Eukaryota</taxon>
        <taxon>Viridiplantae</taxon>
        <taxon>Streptophyta</taxon>
        <taxon>Embryophyta</taxon>
        <taxon>Tracheophyta</taxon>
        <taxon>Spermatophyta</taxon>
        <taxon>Magnoliopsida</taxon>
        <taxon>eudicotyledons</taxon>
        <taxon>Gunneridae</taxon>
        <taxon>Pentapetalae</taxon>
        <taxon>rosids</taxon>
        <taxon>malvids</taxon>
        <taxon>Malvales</taxon>
        <taxon>Malvaceae</taxon>
        <taxon>Malvoideae</taxon>
        <taxon>Gossypium</taxon>
    </lineage>
</organism>
<dbReference type="EMBL" id="JAIQCV010000010">
    <property type="protein sequence ID" value="KAH1057320.1"/>
    <property type="molecule type" value="Genomic_DNA"/>
</dbReference>
<dbReference type="AlphaFoldDB" id="A0A9D3UUB8"/>
<evidence type="ECO:0000313" key="1">
    <source>
        <dbReference type="EMBL" id="KAH1057320.1"/>
    </source>
</evidence>
<proteinExistence type="predicted"/>
<name>A0A9D3UUB8_9ROSI</name>
<evidence type="ECO:0000313" key="2">
    <source>
        <dbReference type="Proteomes" id="UP000828251"/>
    </source>
</evidence>
<keyword evidence="2" id="KW-1185">Reference proteome</keyword>
<reference evidence="1 2" key="1">
    <citation type="journal article" date="2021" name="Plant Biotechnol. J.">
        <title>Multi-omics assisted identification of the key and species-specific regulatory components of drought-tolerant mechanisms in Gossypium stocksii.</title>
        <authorList>
            <person name="Yu D."/>
            <person name="Ke L."/>
            <person name="Zhang D."/>
            <person name="Wu Y."/>
            <person name="Sun Y."/>
            <person name="Mei J."/>
            <person name="Sun J."/>
            <person name="Sun Y."/>
        </authorList>
    </citation>
    <scope>NUCLEOTIDE SEQUENCE [LARGE SCALE GENOMIC DNA]</scope>
    <source>
        <strain evidence="2">cv. E1</strain>
        <tissue evidence="1">Leaf</tissue>
    </source>
</reference>
<protein>
    <submittedName>
        <fullName evidence="1">Uncharacterized protein</fullName>
    </submittedName>
</protein>
<accession>A0A9D3UUB8</accession>
<sequence length="90" mass="10319">MPVDGPIITVSAVVLSKVDLYRELLGKVLDKFEGGRISINWLERNSTSSLKIKQMRRFFGSRYRIRCRSVVAYSYCCRGSGGNYSFYVPR</sequence>
<gene>
    <name evidence="1" type="ORF">J1N35_035385</name>
</gene>
<comment type="caution">
    <text evidence="1">The sequence shown here is derived from an EMBL/GenBank/DDBJ whole genome shotgun (WGS) entry which is preliminary data.</text>
</comment>